<evidence type="ECO:0000313" key="6">
    <source>
        <dbReference type="Proteomes" id="UP000663828"/>
    </source>
</evidence>
<keyword evidence="6" id="KW-1185">Reference proteome</keyword>
<reference evidence="5" key="1">
    <citation type="submission" date="2021-02" db="EMBL/GenBank/DDBJ databases">
        <authorList>
            <person name="Nowell W R."/>
        </authorList>
    </citation>
    <scope>NUCLEOTIDE SEQUENCE</scope>
</reference>
<feature type="transmembrane region" description="Helical" evidence="2">
    <location>
        <begin position="333"/>
        <end position="354"/>
    </location>
</feature>
<dbReference type="Proteomes" id="UP000663828">
    <property type="component" value="Unassembled WGS sequence"/>
</dbReference>
<evidence type="ECO:0000259" key="4">
    <source>
        <dbReference type="PROSITE" id="PS50060"/>
    </source>
</evidence>
<keyword evidence="2" id="KW-0472">Membrane</keyword>
<gene>
    <name evidence="5" type="ORF">XAT740_LOCUS15116</name>
</gene>
<feature type="region of interest" description="Disordered" evidence="1">
    <location>
        <begin position="653"/>
        <end position="673"/>
    </location>
</feature>
<feature type="chain" id="PRO_5032915153" description="MAM domain-containing protein" evidence="3">
    <location>
        <begin position="23"/>
        <end position="794"/>
    </location>
</feature>
<protein>
    <recommendedName>
        <fullName evidence="4">MAM domain-containing protein</fullName>
    </recommendedName>
</protein>
<evidence type="ECO:0000256" key="3">
    <source>
        <dbReference type="SAM" id="SignalP"/>
    </source>
</evidence>
<dbReference type="PROSITE" id="PS50060">
    <property type="entry name" value="MAM_2"/>
    <property type="match status" value="2"/>
</dbReference>
<evidence type="ECO:0000313" key="5">
    <source>
        <dbReference type="EMBL" id="CAF1038182.1"/>
    </source>
</evidence>
<feature type="signal peptide" evidence="3">
    <location>
        <begin position="1"/>
        <end position="22"/>
    </location>
</feature>
<accession>A0A814JGZ2</accession>
<evidence type="ECO:0000256" key="1">
    <source>
        <dbReference type="SAM" id="MobiDB-lite"/>
    </source>
</evidence>
<keyword evidence="2" id="KW-1133">Transmembrane helix</keyword>
<feature type="domain" description="MAM" evidence="4">
    <location>
        <begin position="416"/>
        <end position="576"/>
    </location>
</feature>
<keyword evidence="2" id="KW-0812">Transmembrane</keyword>
<dbReference type="AlphaFoldDB" id="A0A814JGZ2"/>
<dbReference type="InterPro" id="IPR000998">
    <property type="entry name" value="MAM_dom"/>
</dbReference>
<feature type="domain" description="MAM" evidence="4">
    <location>
        <begin position="147"/>
        <end position="227"/>
    </location>
</feature>
<dbReference type="Pfam" id="PF00629">
    <property type="entry name" value="MAM"/>
    <property type="match status" value="1"/>
</dbReference>
<comment type="caution">
    <text evidence="5">The sequence shown here is derived from an EMBL/GenBank/DDBJ whole genome shotgun (WGS) entry which is preliminary data.</text>
</comment>
<name>A0A814JGZ2_ADIRI</name>
<sequence>MMKKPSFVLFYIVTIVLQNVNCQIVYQCNFDNSTVTDHCFTGGGVTGAMISQTTIGSFNLQTPDAPISDVTSILKPTENGQRCSLPYQIGSNQWDMYFCYTGTCLTSPNVYGNCTIGRYGVVKLGSTAIKSYQIKAGSKGINGVNKQCLIYYYYMSNATQKSITVRKVETNGEDETIDYVTSSPYNGWIKQEVTYNAKASGYNTVTDSYAPTVAFDELSISQGDCEKSITTEVTTEITRSSATSTLQTSTTSSTTIFTRTTVKTTTTRTASLSQTTVKTTVKTASATKTTFPISTNTPATTSYTSEIPVSTSISENYTTIGEENQPELNNKTLTIVLATVIPTVSIIVIGFVVWMKMSSSASSSIICNYDTHTIATGCLLPVGVRGMLVSDKAANPDAEPPTAPLSDVTSSLMPTENGQNCTLPYKLTPFTWDMYFCNNSYCQTQSDTNAKCQPGKFGYFNFGAPEGPLSFVLNTDTGGTNGTGHQCLSYFYYLPTINGTQQNIKIRIKAKDGDSETIDQVMSSPHNGWNERRVSFVTTKGGYEMYFDLQKTSGKATPLSIIAIDEILVRTGRCEDEPVTLFTSVTTTSTTAMRTTETSSIQTTTTELTTTTTTAFITTEPASTTLLITTTISSTVSTTPAIILTSTTTTTTSTTTTTTTTKTSTTIPTTVSTTRETTTTDVISTKKTTTTKQPTTKPITTTIVRNSTLSLIMPFTTASIEDKKPNGSSKTGLIVGLACGVPVGLIAIVGIGIWIQKTAAGGLLSGMSHPLNNSSNKHEQGSIELEDYITDYSF</sequence>
<dbReference type="EMBL" id="CAJNOR010000926">
    <property type="protein sequence ID" value="CAF1038182.1"/>
    <property type="molecule type" value="Genomic_DNA"/>
</dbReference>
<feature type="transmembrane region" description="Helical" evidence="2">
    <location>
        <begin position="733"/>
        <end position="755"/>
    </location>
</feature>
<proteinExistence type="predicted"/>
<dbReference type="GO" id="GO:0016020">
    <property type="term" value="C:membrane"/>
    <property type="evidence" value="ECO:0007669"/>
    <property type="project" value="InterPro"/>
</dbReference>
<keyword evidence="3" id="KW-0732">Signal</keyword>
<organism evidence="5 6">
    <name type="scientific">Adineta ricciae</name>
    <name type="common">Rotifer</name>
    <dbReference type="NCBI Taxonomy" id="249248"/>
    <lineage>
        <taxon>Eukaryota</taxon>
        <taxon>Metazoa</taxon>
        <taxon>Spiralia</taxon>
        <taxon>Gnathifera</taxon>
        <taxon>Rotifera</taxon>
        <taxon>Eurotatoria</taxon>
        <taxon>Bdelloidea</taxon>
        <taxon>Adinetida</taxon>
        <taxon>Adinetidae</taxon>
        <taxon>Adineta</taxon>
    </lineage>
</organism>
<evidence type="ECO:0000256" key="2">
    <source>
        <dbReference type="SAM" id="Phobius"/>
    </source>
</evidence>
<dbReference type="Gene3D" id="2.60.120.200">
    <property type="match status" value="2"/>
</dbReference>